<dbReference type="Pfam" id="PF00226">
    <property type="entry name" value="DnaJ"/>
    <property type="match status" value="1"/>
</dbReference>
<sequence>MSKVTDADVDYYELLGVSIEASVKEITKAYRIKALKVHPDKNPSPDAAQLFHQLSQAHDVLKDHQARAAYDKLLKAKLDRKKKQREMDSKRRRAQEDLEERENVAKKAKMEQMQAEAQYKAELARLRAEGAKRREEWREQQPEESPLPEPTELDCALKLKWRSEHQGKKLKFTEDDLYALLSKVARVDTIALSEKKKRSALAVFKGVEDAHAVLTSKDSHPELAVFDSIRWATGKEPAIVTRMRETRQREQEAKKKLAEMGETRRTTSTPGRSAFASQPAGSFFNSIKIPAFNAPTPSLSDRDYESMMMMKLRQAEEERLARKTANTTH</sequence>
<dbReference type="GO" id="GO:0005737">
    <property type="term" value="C:cytoplasm"/>
    <property type="evidence" value="ECO:0007669"/>
    <property type="project" value="UniProtKB-SubCell"/>
</dbReference>
<keyword evidence="4" id="KW-0143">Chaperone</keyword>
<dbReference type="PRINTS" id="PR00625">
    <property type="entry name" value="JDOMAIN"/>
</dbReference>
<dbReference type="EMBL" id="MCGN01000008">
    <property type="protein sequence ID" value="ORY93889.1"/>
    <property type="molecule type" value="Genomic_DNA"/>
</dbReference>
<gene>
    <name evidence="8" type="ORF">BCR43DRAFT_495512</name>
</gene>
<accession>A0A1X2H799</accession>
<comment type="subcellular location">
    <subcellularLocation>
        <location evidence="2">Cytoplasm</location>
    </subcellularLocation>
    <subcellularLocation>
        <location evidence="1">Nucleus</location>
    </subcellularLocation>
</comment>
<feature type="region of interest" description="Disordered" evidence="6">
    <location>
        <begin position="79"/>
        <end position="109"/>
    </location>
</feature>
<keyword evidence="3" id="KW-0963">Cytoplasm</keyword>
<dbReference type="Proteomes" id="UP000242180">
    <property type="component" value="Unassembled WGS sequence"/>
</dbReference>
<dbReference type="GO" id="GO:0005681">
    <property type="term" value="C:spliceosomal complex"/>
    <property type="evidence" value="ECO:0007669"/>
    <property type="project" value="TreeGrafter"/>
</dbReference>
<evidence type="ECO:0000259" key="7">
    <source>
        <dbReference type="PROSITE" id="PS50076"/>
    </source>
</evidence>
<dbReference type="STRING" id="13706.A0A1X2H799"/>
<dbReference type="InterPro" id="IPR018253">
    <property type="entry name" value="DnaJ_domain_CS"/>
</dbReference>
<evidence type="ECO:0000256" key="2">
    <source>
        <dbReference type="ARBA" id="ARBA00004496"/>
    </source>
</evidence>
<dbReference type="OMA" id="NPLHFQW"/>
<feature type="compositionally biased region" description="Polar residues" evidence="6">
    <location>
        <begin position="266"/>
        <end position="275"/>
    </location>
</feature>
<dbReference type="InParanoid" id="A0A1X2H799"/>
<dbReference type="InterPro" id="IPR012677">
    <property type="entry name" value="Nucleotide-bd_a/b_plait_sf"/>
</dbReference>
<keyword evidence="9" id="KW-1185">Reference proteome</keyword>
<dbReference type="Gene3D" id="3.30.70.330">
    <property type="match status" value="1"/>
</dbReference>
<keyword evidence="5" id="KW-0539">Nucleus</keyword>
<dbReference type="PROSITE" id="PS00636">
    <property type="entry name" value="DNAJ_1"/>
    <property type="match status" value="1"/>
</dbReference>
<dbReference type="Gene3D" id="1.10.287.110">
    <property type="entry name" value="DnaJ domain"/>
    <property type="match status" value="1"/>
</dbReference>
<feature type="domain" description="J" evidence="7">
    <location>
        <begin position="10"/>
        <end position="74"/>
    </location>
</feature>
<dbReference type="CDD" id="cd06257">
    <property type="entry name" value="DnaJ"/>
    <property type="match status" value="1"/>
</dbReference>
<protein>
    <recommendedName>
        <fullName evidence="7">J domain-containing protein</fullName>
    </recommendedName>
</protein>
<feature type="compositionally biased region" description="Basic and acidic residues" evidence="6">
    <location>
        <begin position="245"/>
        <end position="265"/>
    </location>
</feature>
<evidence type="ECO:0000256" key="4">
    <source>
        <dbReference type="ARBA" id="ARBA00023186"/>
    </source>
</evidence>
<proteinExistence type="predicted"/>
<dbReference type="FunCoup" id="A0A1X2H799">
    <property type="interactions" value="397"/>
</dbReference>
<evidence type="ECO:0000313" key="9">
    <source>
        <dbReference type="Proteomes" id="UP000242180"/>
    </source>
</evidence>
<dbReference type="InterPro" id="IPR036869">
    <property type="entry name" value="J_dom_sf"/>
</dbReference>
<dbReference type="PROSITE" id="PS50076">
    <property type="entry name" value="DNAJ_2"/>
    <property type="match status" value="1"/>
</dbReference>
<evidence type="ECO:0000256" key="6">
    <source>
        <dbReference type="SAM" id="MobiDB-lite"/>
    </source>
</evidence>
<dbReference type="SUPFAM" id="SSF46565">
    <property type="entry name" value="Chaperone J-domain"/>
    <property type="match status" value="1"/>
</dbReference>
<feature type="region of interest" description="Disordered" evidence="6">
    <location>
        <begin position="245"/>
        <end position="275"/>
    </location>
</feature>
<evidence type="ECO:0000256" key="5">
    <source>
        <dbReference type="ARBA" id="ARBA00023242"/>
    </source>
</evidence>
<dbReference type="SMART" id="SM00271">
    <property type="entry name" value="DnaJ"/>
    <property type="match status" value="1"/>
</dbReference>
<dbReference type="AlphaFoldDB" id="A0A1X2H799"/>
<evidence type="ECO:0000256" key="1">
    <source>
        <dbReference type="ARBA" id="ARBA00004123"/>
    </source>
</evidence>
<dbReference type="InterPro" id="IPR052094">
    <property type="entry name" value="Pre-mRNA-splicing_ERAD"/>
</dbReference>
<evidence type="ECO:0000256" key="3">
    <source>
        <dbReference type="ARBA" id="ARBA00022490"/>
    </source>
</evidence>
<evidence type="ECO:0000313" key="8">
    <source>
        <dbReference type="EMBL" id="ORY93889.1"/>
    </source>
</evidence>
<dbReference type="GO" id="GO:0000390">
    <property type="term" value="P:spliceosomal complex disassembly"/>
    <property type="evidence" value="ECO:0007669"/>
    <property type="project" value="TreeGrafter"/>
</dbReference>
<dbReference type="PANTHER" id="PTHR44313:SF1">
    <property type="entry name" value="DNAJ HOMOLOG SUBFAMILY C MEMBER 17"/>
    <property type="match status" value="1"/>
</dbReference>
<comment type="caution">
    <text evidence="8">The sequence shown here is derived from an EMBL/GenBank/DDBJ whole genome shotgun (WGS) entry which is preliminary data.</text>
</comment>
<dbReference type="InterPro" id="IPR001623">
    <property type="entry name" value="DnaJ_domain"/>
</dbReference>
<dbReference type="PANTHER" id="PTHR44313">
    <property type="entry name" value="DNAJ HOMOLOG SUBFAMILY C MEMBER 17"/>
    <property type="match status" value="1"/>
</dbReference>
<reference evidence="8 9" key="1">
    <citation type="submission" date="2016-07" db="EMBL/GenBank/DDBJ databases">
        <title>Pervasive Adenine N6-methylation of Active Genes in Fungi.</title>
        <authorList>
            <consortium name="DOE Joint Genome Institute"/>
            <person name="Mondo S.J."/>
            <person name="Dannebaum R.O."/>
            <person name="Kuo R.C."/>
            <person name="Labutti K."/>
            <person name="Haridas S."/>
            <person name="Kuo A."/>
            <person name="Salamov A."/>
            <person name="Ahrendt S.R."/>
            <person name="Lipzen A."/>
            <person name="Sullivan W."/>
            <person name="Andreopoulos W.B."/>
            <person name="Clum A."/>
            <person name="Lindquist E."/>
            <person name="Daum C."/>
            <person name="Ramamoorthy G.K."/>
            <person name="Gryganskyi A."/>
            <person name="Culley D."/>
            <person name="Magnuson J.K."/>
            <person name="James T.Y."/>
            <person name="O'Malley M.A."/>
            <person name="Stajich J.E."/>
            <person name="Spatafora J.W."/>
            <person name="Visel A."/>
            <person name="Grigoriev I.V."/>
        </authorList>
    </citation>
    <scope>NUCLEOTIDE SEQUENCE [LARGE SCALE GENOMIC DNA]</scope>
    <source>
        <strain evidence="8 9">NRRL 2496</strain>
    </source>
</reference>
<name>A0A1X2H799_SYNRA</name>
<dbReference type="OrthoDB" id="376357at2759"/>
<organism evidence="8 9">
    <name type="scientific">Syncephalastrum racemosum</name>
    <name type="common">Filamentous fungus</name>
    <dbReference type="NCBI Taxonomy" id="13706"/>
    <lineage>
        <taxon>Eukaryota</taxon>
        <taxon>Fungi</taxon>
        <taxon>Fungi incertae sedis</taxon>
        <taxon>Mucoromycota</taxon>
        <taxon>Mucoromycotina</taxon>
        <taxon>Mucoromycetes</taxon>
        <taxon>Mucorales</taxon>
        <taxon>Syncephalastraceae</taxon>
        <taxon>Syncephalastrum</taxon>
    </lineage>
</organism>